<dbReference type="InterPro" id="IPR000843">
    <property type="entry name" value="HTH_LacI"/>
</dbReference>
<keyword evidence="6" id="KW-1185">Reference proteome</keyword>
<dbReference type="Proteomes" id="UP000235122">
    <property type="component" value="Unassembled WGS sequence"/>
</dbReference>
<dbReference type="Pfam" id="PF13377">
    <property type="entry name" value="Peripla_BP_3"/>
    <property type="match status" value="1"/>
</dbReference>
<evidence type="ECO:0000256" key="1">
    <source>
        <dbReference type="ARBA" id="ARBA00023015"/>
    </source>
</evidence>
<dbReference type="InterPro" id="IPR028082">
    <property type="entry name" value="Peripla_BP_I"/>
</dbReference>
<dbReference type="PROSITE" id="PS00356">
    <property type="entry name" value="HTH_LACI_1"/>
    <property type="match status" value="1"/>
</dbReference>
<evidence type="ECO:0000256" key="2">
    <source>
        <dbReference type="ARBA" id="ARBA00023125"/>
    </source>
</evidence>
<dbReference type="CDD" id="cd01392">
    <property type="entry name" value="HTH_LacI"/>
    <property type="match status" value="1"/>
</dbReference>
<dbReference type="PROSITE" id="PS50932">
    <property type="entry name" value="HTH_LACI_2"/>
    <property type="match status" value="1"/>
</dbReference>
<proteinExistence type="predicted"/>
<comment type="caution">
    <text evidence="5">The sequence shown here is derived from an EMBL/GenBank/DDBJ whole genome shotgun (WGS) entry which is preliminary data.</text>
</comment>
<evidence type="ECO:0000313" key="6">
    <source>
        <dbReference type="Proteomes" id="UP000235122"/>
    </source>
</evidence>
<dbReference type="PANTHER" id="PTHR30146:SF109">
    <property type="entry name" value="HTH-TYPE TRANSCRIPTIONAL REGULATOR GALS"/>
    <property type="match status" value="1"/>
</dbReference>
<dbReference type="Gene3D" id="1.10.260.40">
    <property type="entry name" value="lambda repressor-like DNA-binding domains"/>
    <property type="match status" value="1"/>
</dbReference>
<sequence length="328" mass="34813">MARTITLEDVASTAGVSRATASRVVRGGVGVSTAKVQAVEAAIAALGYRPNQAARSLATSRTDMVALVIPEPDTRLFSDPFFASVLTSVNRSFAGTSTQLVLAMAERNSSTSKLHSFLYDGHVDGAIVASHHQVPGQIQFLLNAPIPMVFIGKPTAESKFTSWVDVDNVEAGRIAARRLKERGINHPAIVTGPLDMLAASDRLRGFRQVVGPDFVMVEGDFTAASGERAAQRIDPAYVDGVYICSDLMAMAAIDCWRSRGIAVPDDLAVVSNDGTGEGQRFSPRLTSVSNPVQDLGTHAARMLSALIAKEPINHPTLLGCNLIKGESD</sequence>
<dbReference type="RefSeq" id="WP_024331172.1">
    <property type="nucleotide sequence ID" value="NZ_JASOXK010000002.1"/>
</dbReference>
<dbReference type="InterPro" id="IPR046335">
    <property type="entry name" value="LacI/GalR-like_sensor"/>
</dbReference>
<dbReference type="InterPro" id="IPR010982">
    <property type="entry name" value="Lambda_DNA-bd_dom_sf"/>
</dbReference>
<dbReference type="EMBL" id="PKKO01000002">
    <property type="protein sequence ID" value="PKY72612.1"/>
    <property type="molecule type" value="Genomic_DNA"/>
</dbReference>
<name>A0A2I1IND8_9ACTO</name>
<dbReference type="GeneID" id="35867556"/>
<dbReference type="Gene3D" id="3.40.50.2300">
    <property type="match status" value="2"/>
</dbReference>
<feature type="domain" description="HTH lacI-type" evidence="4">
    <location>
        <begin position="5"/>
        <end position="59"/>
    </location>
</feature>
<keyword evidence="1" id="KW-0805">Transcription regulation</keyword>
<dbReference type="SUPFAM" id="SSF53822">
    <property type="entry name" value="Periplasmic binding protein-like I"/>
    <property type="match status" value="1"/>
</dbReference>
<accession>A0A2I1IND8</accession>
<dbReference type="CDD" id="cd06267">
    <property type="entry name" value="PBP1_LacI_sugar_binding-like"/>
    <property type="match status" value="1"/>
</dbReference>
<dbReference type="SUPFAM" id="SSF47413">
    <property type="entry name" value="lambda repressor-like DNA-binding domains"/>
    <property type="match status" value="1"/>
</dbReference>
<organism evidence="5 6">
    <name type="scientific">Winkia neuii</name>
    <dbReference type="NCBI Taxonomy" id="33007"/>
    <lineage>
        <taxon>Bacteria</taxon>
        <taxon>Bacillati</taxon>
        <taxon>Actinomycetota</taxon>
        <taxon>Actinomycetes</taxon>
        <taxon>Actinomycetales</taxon>
        <taxon>Actinomycetaceae</taxon>
        <taxon>Winkia</taxon>
    </lineage>
</organism>
<dbReference type="AlphaFoldDB" id="A0A2I1IND8"/>
<keyword evidence="2" id="KW-0238">DNA-binding</keyword>
<evidence type="ECO:0000256" key="3">
    <source>
        <dbReference type="ARBA" id="ARBA00023163"/>
    </source>
</evidence>
<keyword evidence="3" id="KW-0804">Transcription</keyword>
<dbReference type="PANTHER" id="PTHR30146">
    <property type="entry name" value="LACI-RELATED TRANSCRIPTIONAL REPRESSOR"/>
    <property type="match status" value="1"/>
</dbReference>
<gene>
    <name evidence="5" type="ORF">CYJ19_02900</name>
</gene>
<evidence type="ECO:0000313" key="5">
    <source>
        <dbReference type="EMBL" id="PKY72612.1"/>
    </source>
</evidence>
<protein>
    <submittedName>
        <fullName evidence="5">LacI family transcriptional regulator</fullName>
    </submittedName>
</protein>
<reference evidence="5 6" key="1">
    <citation type="submission" date="2017-12" db="EMBL/GenBank/DDBJ databases">
        <title>Phylogenetic diversity of female urinary microbiome.</title>
        <authorList>
            <person name="Thomas-White K."/>
            <person name="Wolfe A.J."/>
        </authorList>
    </citation>
    <scope>NUCLEOTIDE SEQUENCE [LARGE SCALE GENOMIC DNA]</scope>
    <source>
        <strain evidence="5 6">UMB0402</strain>
    </source>
</reference>
<dbReference type="GO" id="GO:0000976">
    <property type="term" value="F:transcription cis-regulatory region binding"/>
    <property type="evidence" value="ECO:0007669"/>
    <property type="project" value="TreeGrafter"/>
</dbReference>
<dbReference type="SMART" id="SM00354">
    <property type="entry name" value="HTH_LACI"/>
    <property type="match status" value="1"/>
</dbReference>
<evidence type="ECO:0000259" key="4">
    <source>
        <dbReference type="PROSITE" id="PS50932"/>
    </source>
</evidence>
<dbReference type="GO" id="GO:0003700">
    <property type="term" value="F:DNA-binding transcription factor activity"/>
    <property type="evidence" value="ECO:0007669"/>
    <property type="project" value="TreeGrafter"/>
</dbReference>
<dbReference type="Pfam" id="PF00356">
    <property type="entry name" value="LacI"/>
    <property type="match status" value="1"/>
</dbReference>
<dbReference type="STRING" id="33007.HMPREF3198_01648"/>